<organism evidence="2 3">
    <name type="scientific">Nannochloropsis salina CCMP1776</name>
    <dbReference type="NCBI Taxonomy" id="1027361"/>
    <lineage>
        <taxon>Eukaryota</taxon>
        <taxon>Sar</taxon>
        <taxon>Stramenopiles</taxon>
        <taxon>Ochrophyta</taxon>
        <taxon>Eustigmatophyceae</taxon>
        <taxon>Eustigmatales</taxon>
        <taxon>Monodopsidaceae</taxon>
        <taxon>Microchloropsis</taxon>
        <taxon>Microchloropsis salina</taxon>
    </lineage>
</organism>
<accession>A0A4D9CS45</accession>
<feature type="compositionally biased region" description="Basic and acidic residues" evidence="1">
    <location>
        <begin position="254"/>
        <end position="264"/>
    </location>
</feature>
<evidence type="ECO:0000313" key="3">
    <source>
        <dbReference type="Proteomes" id="UP000355283"/>
    </source>
</evidence>
<sequence>MSGSRKENMSLLFYGAFYRNEDGIETTKIDIKTEGSEGNVGIEEEEIELSHPVFLRAVQILRPDKPLISKEDTVPTEPNLSSFLLSCVPARTPGRHEKHPHASFTLMLEGEVEGGGGGKGQRVLLIPSTQVGGEGGGEGEALVAPAKLLKRLPEEEEEEEGKESSVSAAAFKHLKDLLRLRKGREGGGVEEALQAVEERVIVLTSAVAASEEKGKEGIVDVAPLLALPRRLDSTHQLLSSLRSLFTSVVEGLKEGGEGGREGGREGGMAAPPDLTDTFREADQATVKMFGGAVEEWAERQRPVNDLLASPTPASLPSSPASSFFPLALSPVGKLEEAMAAQACWGWTHVPLSTGPAEDNPATAHESDNA</sequence>
<reference evidence="2 3" key="1">
    <citation type="submission" date="2019-01" db="EMBL/GenBank/DDBJ databases">
        <title>Nuclear Genome Assembly of the Microalgal Biofuel strain Nannochloropsis salina CCMP1776.</title>
        <authorList>
            <person name="Hovde B."/>
        </authorList>
    </citation>
    <scope>NUCLEOTIDE SEQUENCE [LARGE SCALE GENOMIC DNA]</scope>
    <source>
        <strain evidence="2 3">CCMP1776</strain>
    </source>
</reference>
<protein>
    <submittedName>
        <fullName evidence="2">Uncharacterized protein</fullName>
    </submittedName>
</protein>
<dbReference type="AlphaFoldDB" id="A0A4D9CS45"/>
<dbReference type="OrthoDB" id="10549827at2759"/>
<keyword evidence="3" id="KW-1185">Reference proteome</keyword>
<name>A0A4D9CS45_9STRA</name>
<evidence type="ECO:0000256" key="1">
    <source>
        <dbReference type="SAM" id="MobiDB-lite"/>
    </source>
</evidence>
<proteinExistence type="predicted"/>
<evidence type="ECO:0000313" key="2">
    <source>
        <dbReference type="EMBL" id="TFJ80385.1"/>
    </source>
</evidence>
<feature type="region of interest" description="Disordered" evidence="1">
    <location>
        <begin position="254"/>
        <end position="273"/>
    </location>
</feature>
<dbReference type="EMBL" id="SDOX01000168">
    <property type="protein sequence ID" value="TFJ80385.1"/>
    <property type="molecule type" value="Genomic_DNA"/>
</dbReference>
<comment type="caution">
    <text evidence="2">The sequence shown here is derived from an EMBL/GenBank/DDBJ whole genome shotgun (WGS) entry which is preliminary data.</text>
</comment>
<dbReference type="Proteomes" id="UP000355283">
    <property type="component" value="Unassembled WGS sequence"/>
</dbReference>
<gene>
    <name evidence="2" type="ORF">NSK_008292</name>
</gene>